<evidence type="ECO:0000313" key="3">
    <source>
        <dbReference type="Proteomes" id="UP001419268"/>
    </source>
</evidence>
<organism evidence="2 3">
    <name type="scientific">Stephania cephalantha</name>
    <dbReference type="NCBI Taxonomy" id="152367"/>
    <lineage>
        <taxon>Eukaryota</taxon>
        <taxon>Viridiplantae</taxon>
        <taxon>Streptophyta</taxon>
        <taxon>Embryophyta</taxon>
        <taxon>Tracheophyta</taxon>
        <taxon>Spermatophyta</taxon>
        <taxon>Magnoliopsida</taxon>
        <taxon>Ranunculales</taxon>
        <taxon>Menispermaceae</taxon>
        <taxon>Menispermoideae</taxon>
        <taxon>Cissampelideae</taxon>
        <taxon>Stephania</taxon>
    </lineage>
</organism>
<feature type="region of interest" description="Disordered" evidence="1">
    <location>
        <begin position="1"/>
        <end position="84"/>
    </location>
</feature>
<gene>
    <name evidence="2" type="ORF">Scep_023625</name>
</gene>
<feature type="region of interest" description="Disordered" evidence="1">
    <location>
        <begin position="98"/>
        <end position="135"/>
    </location>
</feature>
<evidence type="ECO:0000256" key="1">
    <source>
        <dbReference type="SAM" id="MobiDB-lite"/>
    </source>
</evidence>
<dbReference type="Proteomes" id="UP001419268">
    <property type="component" value="Unassembled WGS sequence"/>
</dbReference>
<proteinExistence type="predicted"/>
<keyword evidence="3" id="KW-1185">Reference proteome</keyword>
<comment type="caution">
    <text evidence="2">The sequence shown here is derived from an EMBL/GenBank/DDBJ whole genome shotgun (WGS) entry which is preliminary data.</text>
</comment>
<feature type="compositionally biased region" description="Low complexity" evidence="1">
    <location>
        <begin position="104"/>
        <end position="117"/>
    </location>
</feature>
<feature type="compositionally biased region" description="Basic and acidic residues" evidence="1">
    <location>
        <begin position="1"/>
        <end position="38"/>
    </location>
</feature>
<protein>
    <submittedName>
        <fullName evidence="2">Uncharacterized protein</fullName>
    </submittedName>
</protein>
<accession>A0AAP0EV13</accession>
<sequence>MEAERTPARSDRSLAHIWPSDRKWQRERESMETEREPWSDPVASLGQIWSSDRISPKERSDRRERDREMTETKDGGESGSSARVCAVRRGVGAAELTSGELAEGGRTNRGVRTTRLVGGKRRGSSMGDDAGCADDATRRDAVEAWTAGSGGGGLDTAE</sequence>
<dbReference type="AlphaFoldDB" id="A0AAP0EV13"/>
<feature type="compositionally biased region" description="Basic and acidic residues" evidence="1">
    <location>
        <begin position="54"/>
        <end position="76"/>
    </location>
</feature>
<dbReference type="EMBL" id="JBBNAG010000010">
    <property type="protein sequence ID" value="KAK9100195.1"/>
    <property type="molecule type" value="Genomic_DNA"/>
</dbReference>
<reference evidence="2 3" key="1">
    <citation type="submission" date="2024-01" db="EMBL/GenBank/DDBJ databases">
        <title>Genome assemblies of Stephania.</title>
        <authorList>
            <person name="Yang L."/>
        </authorList>
    </citation>
    <scope>NUCLEOTIDE SEQUENCE [LARGE SCALE GENOMIC DNA]</scope>
    <source>
        <strain evidence="2">JXDWG</strain>
        <tissue evidence="2">Leaf</tissue>
    </source>
</reference>
<name>A0AAP0EV13_9MAGN</name>
<evidence type="ECO:0000313" key="2">
    <source>
        <dbReference type="EMBL" id="KAK9100195.1"/>
    </source>
</evidence>